<reference evidence="1" key="2">
    <citation type="journal article" date="2023" name="IMA Fungus">
        <title>Comparative genomic study of the Penicillium genus elucidates a diverse pangenome and 15 lateral gene transfer events.</title>
        <authorList>
            <person name="Petersen C."/>
            <person name="Sorensen T."/>
            <person name="Nielsen M.R."/>
            <person name="Sondergaard T.E."/>
            <person name="Sorensen J.L."/>
            <person name="Fitzpatrick D.A."/>
            <person name="Frisvad J.C."/>
            <person name="Nielsen K.L."/>
        </authorList>
    </citation>
    <scope>NUCLEOTIDE SEQUENCE</scope>
    <source>
        <strain evidence="1">IBT 35675</strain>
    </source>
</reference>
<evidence type="ECO:0000313" key="1">
    <source>
        <dbReference type="EMBL" id="KAJ5367474.1"/>
    </source>
</evidence>
<gene>
    <name evidence="1" type="ORF">N7541_001415</name>
</gene>
<organism evidence="1 2">
    <name type="scientific">Penicillium brevicompactum</name>
    <dbReference type="NCBI Taxonomy" id="5074"/>
    <lineage>
        <taxon>Eukaryota</taxon>
        <taxon>Fungi</taxon>
        <taxon>Dikarya</taxon>
        <taxon>Ascomycota</taxon>
        <taxon>Pezizomycotina</taxon>
        <taxon>Eurotiomycetes</taxon>
        <taxon>Eurotiomycetidae</taxon>
        <taxon>Eurotiales</taxon>
        <taxon>Aspergillaceae</taxon>
        <taxon>Penicillium</taxon>
    </lineage>
</organism>
<comment type="caution">
    <text evidence="1">The sequence shown here is derived from an EMBL/GenBank/DDBJ whole genome shotgun (WGS) entry which is preliminary data.</text>
</comment>
<evidence type="ECO:0000313" key="2">
    <source>
        <dbReference type="Proteomes" id="UP001148299"/>
    </source>
</evidence>
<accession>A0A9W9RYN2</accession>
<proteinExistence type="predicted"/>
<sequence length="67" mass="7464">MWINRPLEEPTVPFSDASNLHPKCRGIRYFDSVVNAQCDKGVILAKKCLGNGRLPAQVHQEEKADGN</sequence>
<dbReference type="Proteomes" id="UP001148299">
    <property type="component" value="Unassembled WGS sequence"/>
</dbReference>
<protein>
    <submittedName>
        <fullName evidence="1">Uncharacterized protein</fullName>
    </submittedName>
</protein>
<name>A0A9W9RYN2_PENBR</name>
<reference evidence="1" key="1">
    <citation type="submission" date="2022-12" db="EMBL/GenBank/DDBJ databases">
        <authorList>
            <person name="Petersen C."/>
        </authorList>
    </citation>
    <scope>NUCLEOTIDE SEQUENCE</scope>
    <source>
        <strain evidence="1">IBT 35675</strain>
    </source>
</reference>
<dbReference type="EMBL" id="JAPZBR010000001">
    <property type="protein sequence ID" value="KAJ5367474.1"/>
    <property type="molecule type" value="Genomic_DNA"/>
</dbReference>
<keyword evidence="2" id="KW-1185">Reference proteome</keyword>
<dbReference type="AlphaFoldDB" id="A0A9W9RYN2"/>